<comment type="caution">
    <text evidence="2">The sequence shown here is derived from an EMBL/GenBank/DDBJ whole genome shotgun (WGS) entry which is preliminary data.</text>
</comment>
<protein>
    <recommendedName>
        <fullName evidence="1">Protein Lines N-terminal domain-containing protein</fullName>
    </recommendedName>
</protein>
<gene>
    <name evidence="2" type="ORF">INT44_007326</name>
</gene>
<dbReference type="EMBL" id="JAEPRA010000013">
    <property type="protein sequence ID" value="KAG2176662.1"/>
    <property type="molecule type" value="Genomic_DNA"/>
</dbReference>
<dbReference type="Proteomes" id="UP000612746">
    <property type="component" value="Unassembled WGS sequence"/>
</dbReference>
<keyword evidence="3" id="KW-1185">Reference proteome</keyword>
<organism evidence="2 3">
    <name type="scientific">Umbelopsis vinacea</name>
    <dbReference type="NCBI Taxonomy" id="44442"/>
    <lineage>
        <taxon>Eukaryota</taxon>
        <taxon>Fungi</taxon>
        <taxon>Fungi incertae sedis</taxon>
        <taxon>Mucoromycota</taxon>
        <taxon>Mucoromycotina</taxon>
        <taxon>Umbelopsidomycetes</taxon>
        <taxon>Umbelopsidales</taxon>
        <taxon>Umbelopsidaceae</taxon>
        <taxon>Umbelopsis</taxon>
    </lineage>
</organism>
<accession>A0A8H7UCM9</accession>
<evidence type="ECO:0000313" key="2">
    <source>
        <dbReference type="EMBL" id="KAG2176662.1"/>
    </source>
</evidence>
<dbReference type="Pfam" id="PF14694">
    <property type="entry name" value="LINES_N"/>
    <property type="match status" value="1"/>
</dbReference>
<name>A0A8H7UCM9_9FUNG</name>
<dbReference type="AlphaFoldDB" id="A0A8H7UCM9"/>
<dbReference type="SUPFAM" id="SSF48371">
    <property type="entry name" value="ARM repeat"/>
    <property type="match status" value="1"/>
</dbReference>
<dbReference type="InterPro" id="IPR032794">
    <property type="entry name" value="LINES_N"/>
</dbReference>
<feature type="domain" description="Protein Lines N-terminal" evidence="1">
    <location>
        <begin position="279"/>
        <end position="419"/>
    </location>
</feature>
<proteinExistence type="predicted"/>
<evidence type="ECO:0000259" key="1">
    <source>
        <dbReference type="Pfam" id="PF14694"/>
    </source>
</evidence>
<sequence length="485" mass="54509">MDKGNEIGKHMPVSHSSLYSKEDEKKAHINILINSLEDPDPFSAYHAAEALHEYINTGYANCIVDVLHQRQTPVDETSHTHILELLHVLLKHVRKQRKKGNSVDTNYVINLLKLFPVFNEQPTDHFNAVASPSPYYILVVIDLFKVMQLGQEHDPVSSDHGGPYHTLPLSTSDIGKAIVRKSLELLWRNVNVTDVASTIEMTLSVAMAYVFSAFNSGNDIVARLAKIDTEFFYSPLSDYIAVDRESLKRAIKTCLASFVSAFRLINSDVHHPSSNVYRSLGNAASQIHGIIQLYCHDQGKPALVDLFMNICGNEDNDMVAIQHSLLQLAVTATKFVRDQQLMDSEGLTMCERIIELVDPKEADGGIKHAELFVHILFRMGLDHTTLLDMLISADTQFLKFFMQFLRYAEDNTQDFKLACARAAVDLLQSDEDDLSDAEADSQMLEIVSEILEALSADLKMSEFPYNPKVLMIRIQNVIDKLSTDL</sequence>
<evidence type="ECO:0000313" key="3">
    <source>
        <dbReference type="Proteomes" id="UP000612746"/>
    </source>
</evidence>
<dbReference type="InterPro" id="IPR016024">
    <property type="entry name" value="ARM-type_fold"/>
</dbReference>
<reference evidence="2" key="1">
    <citation type="submission" date="2020-12" db="EMBL/GenBank/DDBJ databases">
        <title>Metabolic potential, ecology and presence of endohyphal bacteria is reflected in genomic diversity of Mucoromycotina.</title>
        <authorList>
            <person name="Muszewska A."/>
            <person name="Okrasinska A."/>
            <person name="Steczkiewicz K."/>
            <person name="Drgas O."/>
            <person name="Orlowska M."/>
            <person name="Perlinska-Lenart U."/>
            <person name="Aleksandrzak-Piekarczyk T."/>
            <person name="Szatraj K."/>
            <person name="Zielenkiewicz U."/>
            <person name="Pilsyk S."/>
            <person name="Malc E."/>
            <person name="Mieczkowski P."/>
            <person name="Kruszewska J.S."/>
            <person name="Biernat P."/>
            <person name="Pawlowska J."/>
        </authorList>
    </citation>
    <scope>NUCLEOTIDE SEQUENCE</scope>
    <source>
        <strain evidence="2">WA0000051536</strain>
    </source>
</reference>
<dbReference type="OrthoDB" id="8251209at2759"/>